<evidence type="ECO:0000256" key="7">
    <source>
        <dbReference type="SAM" id="Phobius"/>
    </source>
</evidence>
<keyword evidence="9" id="KW-1185">Reference proteome</keyword>
<keyword evidence="5 7" id="KW-1133">Transmembrane helix</keyword>
<reference evidence="9" key="1">
    <citation type="journal article" date="2019" name="Int. J. Syst. Evol. Microbiol.">
        <title>The Global Catalogue of Microorganisms (GCM) 10K type strain sequencing project: providing services to taxonomists for standard genome sequencing and annotation.</title>
        <authorList>
            <consortium name="The Broad Institute Genomics Platform"/>
            <consortium name="The Broad Institute Genome Sequencing Center for Infectious Disease"/>
            <person name="Wu L."/>
            <person name="Ma J."/>
        </authorList>
    </citation>
    <scope>NUCLEOTIDE SEQUENCE [LARGE SCALE GENOMIC DNA]</scope>
    <source>
        <strain evidence="9">CGMCC 1.16306</strain>
    </source>
</reference>
<gene>
    <name evidence="8" type="ORF">ACFO4N_07275</name>
</gene>
<proteinExistence type="predicted"/>
<evidence type="ECO:0000256" key="1">
    <source>
        <dbReference type="ARBA" id="ARBA00004651"/>
    </source>
</evidence>
<feature type="transmembrane region" description="Helical" evidence="7">
    <location>
        <begin position="76"/>
        <end position="96"/>
    </location>
</feature>
<feature type="transmembrane region" description="Helical" evidence="7">
    <location>
        <begin position="243"/>
        <end position="264"/>
    </location>
</feature>
<name>A0ABV9GPF9_9BACL</name>
<keyword evidence="3" id="KW-0808">Transferase</keyword>
<dbReference type="PANTHER" id="PTHR22926">
    <property type="entry name" value="PHOSPHO-N-ACETYLMURAMOYL-PENTAPEPTIDE-TRANSFERASE"/>
    <property type="match status" value="1"/>
</dbReference>
<dbReference type="InterPro" id="IPR018480">
    <property type="entry name" value="PNAcMuramoyl-5peptid_Trfase_CS"/>
</dbReference>
<sequence length="364" mass="39962">MNLFYDYTIAFIIALVVTVIATPIVRMIAFKLNIVDLPSENRKIHKKPMPYLGGVAIALGFFAGFIYLHPTVPAESTFSTPAFIAGALIILFTGIIDDKYSLPPKYKFLMQILAAVVIVASGLTIDFIQLPFFERIEFGWLAYPLSVLWIVGITNAINFIDGLDGLASGVSSIALGTMLVMGVLENQLLAVALSVILIGGTIGFLFFNFHPAKIFMGDSGAMFIGYTMAVISITGLFKSLTIFSLILPIIILAIPIFDTSFAIVRRLLKGQKISTADRMHLHHCLMNLGFSHRTTVLIIYGISVVFGVSAIIFARSVLWGSLIILALCIIMLRFTYELLSSWNKRKPLVDAVKKLTVQGQKSKS</sequence>
<feature type="transmembrane region" description="Helical" evidence="7">
    <location>
        <begin position="50"/>
        <end position="70"/>
    </location>
</feature>
<feature type="transmembrane region" description="Helical" evidence="7">
    <location>
        <begin position="6"/>
        <end position="29"/>
    </location>
</feature>
<feature type="transmembrane region" description="Helical" evidence="7">
    <location>
        <begin position="140"/>
        <end position="159"/>
    </location>
</feature>
<protein>
    <submittedName>
        <fullName evidence="8">Glycosyltransferase family 4 protein</fullName>
    </submittedName>
</protein>
<accession>A0ABV9GPF9</accession>
<dbReference type="EMBL" id="JBHSFW010000002">
    <property type="protein sequence ID" value="MFC4618535.1"/>
    <property type="molecule type" value="Genomic_DNA"/>
</dbReference>
<evidence type="ECO:0000256" key="5">
    <source>
        <dbReference type="ARBA" id="ARBA00022989"/>
    </source>
</evidence>
<evidence type="ECO:0000256" key="6">
    <source>
        <dbReference type="ARBA" id="ARBA00023136"/>
    </source>
</evidence>
<dbReference type="CDD" id="cd06853">
    <property type="entry name" value="GT_WecA_like"/>
    <property type="match status" value="1"/>
</dbReference>
<evidence type="ECO:0000256" key="2">
    <source>
        <dbReference type="ARBA" id="ARBA00022475"/>
    </source>
</evidence>
<evidence type="ECO:0000313" key="9">
    <source>
        <dbReference type="Proteomes" id="UP001596022"/>
    </source>
</evidence>
<dbReference type="Proteomes" id="UP001596022">
    <property type="component" value="Unassembled WGS sequence"/>
</dbReference>
<dbReference type="PANTHER" id="PTHR22926:SF3">
    <property type="entry name" value="UNDECAPRENYL-PHOSPHATE ALPHA-N-ACETYLGLUCOSAMINYL 1-PHOSPHATE TRANSFERASE"/>
    <property type="match status" value="1"/>
</dbReference>
<evidence type="ECO:0000313" key="8">
    <source>
        <dbReference type="EMBL" id="MFC4618535.1"/>
    </source>
</evidence>
<feature type="transmembrane region" description="Helical" evidence="7">
    <location>
        <begin position="285"/>
        <end position="312"/>
    </location>
</feature>
<keyword evidence="2" id="KW-1003">Cell membrane</keyword>
<dbReference type="Pfam" id="PF00953">
    <property type="entry name" value="Glycos_transf_4"/>
    <property type="match status" value="1"/>
</dbReference>
<feature type="transmembrane region" description="Helical" evidence="7">
    <location>
        <begin position="108"/>
        <end position="128"/>
    </location>
</feature>
<feature type="transmembrane region" description="Helical" evidence="7">
    <location>
        <begin position="318"/>
        <end position="336"/>
    </location>
</feature>
<organism evidence="8 9">
    <name type="scientific">Camelliibacillus cellulosilyticus</name>
    <dbReference type="NCBI Taxonomy" id="2174486"/>
    <lineage>
        <taxon>Bacteria</taxon>
        <taxon>Bacillati</taxon>
        <taxon>Bacillota</taxon>
        <taxon>Bacilli</taxon>
        <taxon>Bacillales</taxon>
        <taxon>Sporolactobacillaceae</taxon>
        <taxon>Camelliibacillus</taxon>
    </lineage>
</organism>
<feature type="transmembrane region" description="Helical" evidence="7">
    <location>
        <begin position="221"/>
        <end position="237"/>
    </location>
</feature>
<feature type="transmembrane region" description="Helical" evidence="7">
    <location>
        <begin position="190"/>
        <end position="209"/>
    </location>
</feature>
<comment type="subcellular location">
    <subcellularLocation>
        <location evidence="1">Cell membrane</location>
        <topology evidence="1">Multi-pass membrane protein</topology>
    </subcellularLocation>
</comment>
<dbReference type="RefSeq" id="WP_376845584.1">
    <property type="nucleotide sequence ID" value="NZ_JBHSFW010000002.1"/>
</dbReference>
<comment type="caution">
    <text evidence="8">The sequence shown here is derived from an EMBL/GenBank/DDBJ whole genome shotgun (WGS) entry which is preliminary data.</text>
</comment>
<keyword evidence="4 7" id="KW-0812">Transmembrane</keyword>
<evidence type="ECO:0000256" key="4">
    <source>
        <dbReference type="ARBA" id="ARBA00022692"/>
    </source>
</evidence>
<dbReference type="PROSITE" id="PS01348">
    <property type="entry name" value="MRAY_2"/>
    <property type="match status" value="1"/>
</dbReference>
<evidence type="ECO:0000256" key="3">
    <source>
        <dbReference type="ARBA" id="ARBA00022679"/>
    </source>
</evidence>
<dbReference type="InterPro" id="IPR000715">
    <property type="entry name" value="Glycosyl_transferase_4"/>
</dbReference>
<keyword evidence="6 7" id="KW-0472">Membrane</keyword>